<gene>
    <name evidence="4" type="ORF">GCM10023321_12880</name>
</gene>
<dbReference type="InterPro" id="IPR036195">
    <property type="entry name" value="AbfB_ABD_sf"/>
</dbReference>
<feature type="region of interest" description="Disordered" evidence="1">
    <location>
        <begin position="373"/>
        <end position="395"/>
    </location>
</feature>
<dbReference type="PANTHER" id="PTHR31157">
    <property type="entry name" value="SCP DOMAIN-CONTAINING PROTEIN"/>
    <property type="match status" value="1"/>
</dbReference>
<accession>A0ABP9PP42</accession>
<dbReference type="RefSeq" id="WP_185062836.1">
    <property type="nucleotide sequence ID" value="NZ_BAABJP010000004.1"/>
</dbReference>
<sequence length="466" mass="52080">MPNDADPVATIQALKAVGIDFSVRETDLRQWLENREFTPYPAVAEALLKLLEGRELRLPVFIDVIVFNYENSPGAPSPRRLEDVRFAVLEVAVVDGFNNRHGEHNAGFGSLLKPLDHGGPDHNGRASVALQSYNFPDRYVRHANFMGELTPIVGDLDRRDATFAMVPALAIETAGPFLVSFQSLNLPDHFLRHQGLRIRLDKRTDDPVMRDDASFFRFKGMADPAGATFESRNLESHFLRHRDSHLFVERIDPQSDQDRKDATFRIVDGFLPLPPEYCQFSEEPYSIYADKVPVTDADVVNTAHALLYLVNKERLQAGLPALCYQGKLAVAARAHSENWATDPDRGCPPHNPPLGCGHWDSRQGFAWPEDRFSRSGYEPTATGENTQNGGGRSDGTNVVPAGWTWGTPQAAVYWWMNHDPENNYARNGHRAAILNPNFKDAGPGVGRYVDRFGNRAATFTLMFGAR</sequence>
<feature type="domain" description="Alpha-L-arabinofuranosidase B arabinose-binding" evidence="3">
    <location>
        <begin position="130"/>
        <end position="266"/>
    </location>
</feature>
<evidence type="ECO:0000259" key="2">
    <source>
        <dbReference type="Pfam" id="PF00188"/>
    </source>
</evidence>
<name>A0ABP9PP42_9PSEU</name>
<evidence type="ECO:0000256" key="1">
    <source>
        <dbReference type="SAM" id="MobiDB-lite"/>
    </source>
</evidence>
<dbReference type="EMBL" id="BAABJP010000004">
    <property type="protein sequence ID" value="GAA5149266.1"/>
    <property type="molecule type" value="Genomic_DNA"/>
</dbReference>
<evidence type="ECO:0000259" key="3">
    <source>
        <dbReference type="Pfam" id="PF05270"/>
    </source>
</evidence>
<dbReference type="Pfam" id="PF05270">
    <property type="entry name" value="AbfB"/>
    <property type="match status" value="1"/>
</dbReference>
<evidence type="ECO:0000313" key="4">
    <source>
        <dbReference type="EMBL" id="GAA5149266.1"/>
    </source>
</evidence>
<feature type="domain" description="SCP" evidence="2">
    <location>
        <begin position="307"/>
        <end position="448"/>
    </location>
</feature>
<dbReference type="Pfam" id="PF00188">
    <property type="entry name" value="CAP"/>
    <property type="match status" value="1"/>
</dbReference>
<dbReference type="SUPFAM" id="SSF110221">
    <property type="entry name" value="AbfB domain"/>
    <property type="match status" value="1"/>
</dbReference>
<dbReference type="InterPro" id="IPR035940">
    <property type="entry name" value="CAP_sf"/>
</dbReference>
<keyword evidence="5" id="KW-1185">Reference proteome</keyword>
<dbReference type="Gene3D" id="2.80.10.50">
    <property type="match status" value="1"/>
</dbReference>
<evidence type="ECO:0000313" key="5">
    <source>
        <dbReference type="Proteomes" id="UP001428817"/>
    </source>
</evidence>
<dbReference type="PANTHER" id="PTHR31157:SF1">
    <property type="entry name" value="SCP DOMAIN-CONTAINING PROTEIN"/>
    <property type="match status" value="1"/>
</dbReference>
<dbReference type="InterPro" id="IPR014044">
    <property type="entry name" value="CAP_dom"/>
</dbReference>
<dbReference type="SUPFAM" id="SSF55797">
    <property type="entry name" value="PR-1-like"/>
    <property type="match status" value="1"/>
</dbReference>
<dbReference type="CDD" id="cd05379">
    <property type="entry name" value="CAP_bacterial"/>
    <property type="match status" value="1"/>
</dbReference>
<dbReference type="InterPro" id="IPR007934">
    <property type="entry name" value="AbfB_ABD"/>
</dbReference>
<protein>
    <submittedName>
        <fullName evidence="4">Uncharacterized protein</fullName>
    </submittedName>
</protein>
<dbReference type="Proteomes" id="UP001428817">
    <property type="component" value="Unassembled WGS sequence"/>
</dbReference>
<organism evidence="4 5">
    <name type="scientific">Pseudonocardia eucalypti</name>
    <dbReference type="NCBI Taxonomy" id="648755"/>
    <lineage>
        <taxon>Bacteria</taxon>
        <taxon>Bacillati</taxon>
        <taxon>Actinomycetota</taxon>
        <taxon>Actinomycetes</taxon>
        <taxon>Pseudonocardiales</taxon>
        <taxon>Pseudonocardiaceae</taxon>
        <taxon>Pseudonocardia</taxon>
    </lineage>
</organism>
<dbReference type="Gene3D" id="3.40.33.10">
    <property type="entry name" value="CAP"/>
    <property type="match status" value="1"/>
</dbReference>
<comment type="caution">
    <text evidence="4">The sequence shown here is derived from an EMBL/GenBank/DDBJ whole genome shotgun (WGS) entry which is preliminary data.</text>
</comment>
<dbReference type="CDD" id="cd23399">
    <property type="entry name" value="beta-trefoil_ABD_ABFB"/>
    <property type="match status" value="1"/>
</dbReference>
<reference evidence="5" key="1">
    <citation type="journal article" date="2019" name="Int. J. Syst. Evol. Microbiol.">
        <title>The Global Catalogue of Microorganisms (GCM) 10K type strain sequencing project: providing services to taxonomists for standard genome sequencing and annotation.</title>
        <authorList>
            <consortium name="The Broad Institute Genomics Platform"/>
            <consortium name="The Broad Institute Genome Sequencing Center for Infectious Disease"/>
            <person name="Wu L."/>
            <person name="Ma J."/>
        </authorList>
    </citation>
    <scope>NUCLEOTIDE SEQUENCE [LARGE SCALE GENOMIC DNA]</scope>
    <source>
        <strain evidence="5">JCM 18303</strain>
    </source>
</reference>
<proteinExistence type="predicted"/>